<dbReference type="KEGG" id="cmp:Cha6605_5193"/>
<accession>K9ULU6</accession>
<proteinExistence type="predicted"/>
<sequence>MLDNQLKDNLLQPSQQFKLCSVKQHCAAFPVRILPHSCQGDKIADRLIQIKGTSTVMLIVPVPKPV</sequence>
<dbReference type="Proteomes" id="UP000010366">
    <property type="component" value="Chromosome"/>
</dbReference>
<evidence type="ECO:0000313" key="1">
    <source>
        <dbReference type="EMBL" id="AFY96087.1"/>
    </source>
</evidence>
<dbReference type="AlphaFoldDB" id="K9ULU6"/>
<dbReference type="RefSeq" id="WP_015162171.1">
    <property type="nucleotide sequence ID" value="NC_019697.1"/>
</dbReference>
<keyword evidence="2" id="KW-1185">Reference proteome</keyword>
<protein>
    <submittedName>
        <fullName evidence="1">Uncharacterized protein</fullName>
    </submittedName>
</protein>
<reference evidence="1 2" key="1">
    <citation type="submission" date="2012-05" db="EMBL/GenBank/DDBJ databases">
        <title>Finished chromosome of genome of Chamaesiphon sp. PCC 6605.</title>
        <authorList>
            <consortium name="US DOE Joint Genome Institute"/>
            <person name="Gugger M."/>
            <person name="Coursin T."/>
            <person name="Rippka R."/>
            <person name="Tandeau De Marsac N."/>
            <person name="Huntemann M."/>
            <person name="Wei C.-L."/>
            <person name="Han J."/>
            <person name="Detter J.C."/>
            <person name="Han C."/>
            <person name="Tapia R."/>
            <person name="Chen A."/>
            <person name="Kyrpides N."/>
            <person name="Mavromatis K."/>
            <person name="Markowitz V."/>
            <person name="Szeto E."/>
            <person name="Ivanova N."/>
            <person name="Pagani I."/>
            <person name="Pati A."/>
            <person name="Goodwin L."/>
            <person name="Nordberg H.P."/>
            <person name="Cantor M.N."/>
            <person name="Hua S.X."/>
            <person name="Woyke T."/>
            <person name="Kerfeld C.A."/>
        </authorList>
    </citation>
    <scope>NUCLEOTIDE SEQUENCE [LARGE SCALE GENOMIC DNA]</scope>
    <source>
        <strain evidence="2">ATCC 27169 / PCC 6605</strain>
    </source>
</reference>
<dbReference type="EMBL" id="CP003600">
    <property type="protein sequence ID" value="AFY96087.1"/>
    <property type="molecule type" value="Genomic_DNA"/>
</dbReference>
<evidence type="ECO:0000313" key="2">
    <source>
        <dbReference type="Proteomes" id="UP000010366"/>
    </source>
</evidence>
<organism evidence="1 2">
    <name type="scientific">Chamaesiphon minutus (strain ATCC 27169 / PCC 6605)</name>
    <dbReference type="NCBI Taxonomy" id="1173020"/>
    <lineage>
        <taxon>Bacteria</taxon>
        <taxon>Bacillati</taxon>
        <taxon>Cyanobacteriota</taxon>
        <taxon>Cyanophyceae</taxon>
        <taxon>Gomontiellales</taxon>
        <taxon>Chamaesiphonaceae</taxon>
        <taxon>Chamaesiphon</taxon>
    </lineage>
</organism>
<dbReference type="STRING" id="1173020.Cha6605_5193"/>
<dbReference type="HOGENOM" id="CLU_2823241_0_0_3"/>
<gene>
    <name evidence="1" type="ORF">Cha6605_5193</name>
</gene>
<name>K9ULU6_CHAP6</name>